<dbReference type="EMBL" id="FWDO01000004">
    <property type="protein sequence ID" value="SLM18447.1"/>
    <property type="molecule type" value="Genomic_DNA"/>
</dbReference>
<protein>
    <submittedName>
        <fullName evidence="1">Uncharacterized protein</fullName>
    </submittedName>
</protein>
<reference evidence="1" key="1">
    <citation type="submission" date="2017-02" db="EMBL/GenBank/DDBJ databases">
        <authorList>
            <person name="Regsiter A."/>
            <person name="William W."/>
        </authorList>
    </citation>
    <scope>NUCLEOTIDE SEQUENCE</scope>
    <source>
        <strain evidence="1">BdmA 4</strain>
    </source>
</reference>
<accession>A0A3P3XQ83</accession>
<proteinExistence type="predicted"/>
<dbReference type="InterPro" id="IPR027417">
    <property type="entry name" value="P-loop_NTPase"/>
</dbReference>
<evidence type="ECO:0000313" key="1">
    <source>
        <dbReference type="EMBL" id="SLM18447.1"/>
    </source>
</evidence>
<dbReference type="SUPFAM" id="SSF52540">
    <property type="entry name" value="P-loop containing nucleoside triphosphate hydrolases"/>
    <property type="match status" value="1"/>
</dbReference>
<gene>
    <name evidence="1" type="ORF">SPIRO4BDMA_41019</name>
</gene>
<sequence length="1767" mass="202618">MARKIAAPKTTGGGGFVFEDDVCAWLMACILAGKSVFNPEYGPPVRLDFQTKPAGWFLDDVLVTTKGDTTYHIEFSLKSNPQFTASKAPRDFVKTIWEQWLHIGSEVFDRSLDLMGIITAQLSTAAYTSVRSLIAKIRVADPDSFPRYIGNPNWANKNERNLFSSFACPTQLTADRYITASDTVRLLQRIIFYQHDFGTTPSQSLNDSLGICRDTLRNKSAIEAEKLWNELRSIAAEYRPHAGSIGRNELVEKLRRHFVFVDYPDHAADWVTLEGYSRRSMQLICDSIAGRIHLPQESTLAAISEVLSIERLIALTGDSGVGKSAVARSLFESRVSVGGRTLWFDAHSFECPDMHTIEANLHLRYSFENLFTNTSTSDSVLILDGLDSLYPDTAFRNVAMLLHIAYQEAPTAQWRIVLPCQSNEWPRVLECIRRAGFIDGQWKQIELKRISNKELAKVRDAIPSFTKVLLQPRMADLLGNLKILDLVARHVIEGSVIDASSWVGESSVADWFWRAIVDVGQNATIKVRFVRCLAQIQGDNLSRSVSIDDFPSEIDISPLDLLQKDQICIRTEDDLISFSHDLYGDWIRLHILLGHHTDLASFLRSRRESPIWQRAIRLLGVHLLEHSGGIEEWRTILESLDTKEDSPIYDLLLDAPIFTTNPLPLLEAIEPDLLANHGQNLRRFLSRFLVFATVADPMVLAFAKVEGMDENVARATHRIPYWPYWLDVIRLLHTHKAEVVAVAPYEIACVVELWLTFKQKGRILRSEVAELGVLLGRYALESAEVYGGPDLHVERQKFFECALLSACEWPDEVAEIALRAANRKQRLIGSSVASEESRIISEDQRIERFVHSASNIKVWPDGPQTRIDDAFQDAVLKSQVILALFDVRPDIAREIVLATLIEPPREVYWYDDMETLEELAIVEPHGWHPAFYTDGPFLSFLQMNFKEGLELIARLVDFATSRWNEYEEKNNRDEQAYAQTQGEFEDEQDQQFSPSIYKGLMVGIEEEAREFYGDMSVYGWSAGLGNPPAAVEASLMALEQYFYIQLDKGKDVTSEIEAVLARVKSVAFLGVLCDVGKRQHALFEGPLRPLLSKPEFYEWDINKMVLGREHLMIDAFLKGNWFMEIAPKFHQLEHRKEDLRNIATFLMLQCPAMREYFNRVRIYLEASRAPDSSGPISPMVDQLITLLNPSNYQLYRNQDNSVELVNVEELRLQQKHAPELRLINNNMLILTFPMQCQKVLEEEQKLANEELDVMYKKWKRICGLTKRDGEFSGDKELSENRYVSAMLAGIAVFLHYPDWCAQESSRNKEFITILRAVLENPPDIDKYDSPYSVSKETWDCFAADAVVTLWAREPANVEWRQAVAEMVFAQHYAAVALLFARCASMRTLFRTDFSQLRRLAIEWAYIRKFMEAVPNLSRDIQDTNGAALLERMPDAIADWAQERVAAFVSGSIMPMLLDWDECDNRRKFSEIASTYLQGRPLPAIDLHLVRCVYDWLPLPEKALDENERHDWIQFWHSALKEVIKPRIATREPAHRRYPNEDERWFLDSIAAVVLQLRDDEHADFFWQAIFDLYGEGHNWSELFIQALHRHALTQDQPPQSYVSLLHRMVSYALTDIKGKTRWPWYERVWDALIGVDMFSIRLWEPRHTVVIKNLSDTLDLWMAQVSSDENRLVNFASWLARPAAEPVRLHCLGWFLNHLPVRRQSRSSDFNSAADAIASLLNVTWTKNEIQLRNDEYAFRSFRKLLTWSGDQQNELGLDLLSRIGSL</sequence>
<organism evidence="1">
    <name type="scientific">uncultured spirochete</name>
    <dbReference type="NCBI Taxonomy" id="156406"/>
    <lineage>
        <taxon>Bacteria</taxon>
        <taxon>Pseudomonadati</taxon>
        <taxon>Spirochaetota</taxon>
        <taxon>Spirochaetia</taxon>
        <taxon>Spirochaetales</taxon>
        <taxon>environmental samples</taxon>
    </lineage>
</organism>
<name>A0A3P3XQ83_9SPIR</name>